<dbReference type="Proteomes" id="UP000594688">
    <property type="component" value="Chromosome"/>
</dbReference>
<feature type="domain" description="Amphi-Trp" evidence="2">
    <location>
        <begin position="6"/>
        <end position="84"/>
    </location>
</feature>
<dbReference type="KEGG" id="nli:G3M70_11560"/>
<proteinExistence type="predicted"/>
<name>A0A7T0BX45_9BACT</name>
<dbReference type="NCBIfam" id="TIGR04354">
    <property type="entry name" value="amphi-Trp"/>
    <property type="match status" value="1"/>
</dbReference>
<evidence type="ECO:0000313" key="4">
    <source>
        <dbReference type="Proteomes" id="UP000594688"/>
    </source>
</evidence>
<dbReference type="Pfam" id="PF20068">
    <property type="entry name" value="Amphi-Trp"/>
    <property type="match status" value="1"/>
</dbReference>
<sequence length="102" mass="11697">MEKREVSLKAKIEQEKVISYLEDLISSMKEGTICVQQGTDIVTLKPSKFVEMELEASIKKNKERFALELTWRVEKEEEEPEFSISSSEPVAVGENENETSEK</sequence>
<evidence type="ECO:0000313" key="3">
    <source>
        <dbReference type="EMBL" id="QPJ62472.1"/>
    </source>
</evidence>
<accession>A0A7T0BX45</accession>
<gene>
    <name evidence="3" type="ORF">G3M70_11560</name>
</gene>
<reference evidence="3 4" key="1">
    <citation type="submission" date="2020-02" db="EMBL/GenBank/DDBJ databases">
        <title>Genomic and physiological characterization of two novel Nitrospinaceae genera.</title>
        <authorList>
            <person name="Mueller A.J."/>
            <person name="Jung M.-Y."/>
            <person name="Strachan C.R."/>
            <person name="Herbold C.W."/>
            <person name="Kirkegaard R.H."/>
            <person name="Daims H."/>
        </authorList>
    </citation>
    <scope>NUCLEOTIDE SEQUENCE [LARGE SCALE GENOMIC DNA]</scope>
    <source>
        <strain evidence="3">EB</strain>
    </source>
</reference>
<evidence type="ECO:0000259" key="2">
    <source>
        <dbReference type="Pfam" id="PF20068"/>
    </source>
</evidence>
<dbReference type="AlphaFoldDB" id="A0A7T0BX45"/>
<organism evidence="3 4">
    <name type="scientific">Candidatus Nitronauta litoralis</name>
    <dbReference type="NCBI Taxonomy" id="2705533"/>
    <lineage>
        <taxon>Bacteria</taxon>
        <taxon>Pseudomonadati</taxon>
        <taxon>Nitrospinota/Tectimicrobiota group</taxon>
        <taxon>Nitrospinota</taxon>
        <taxon>Nitrospinia</taxon>
        <taxon>Nitrospinales</taxon>
        <taxon>Nitrospinaceae</taxon>
        <taxon>Candidatus Nitronauta</taxon>
    </lineage>
</organism>
<feature type="region of interest" description="Disordered" evidence="1">
    <location>
        <begin position="75"/>
        <end position="102"/>
    </location>
</feature>
<protein>
    <submittedName>
        <fullName evidence="3">Amphi-Trp domain-containing protein</fullName>
    </submittedName>
</protein>
<dbReference type="InterPro" id="IPR027598">
    <property type="entry name" value="Amphi-Trp_dom"/>
</dbReference>
<dbReference type="EMBL" id="CP048685">
    <property type="protein sequence ID" value="QPJ62472.1"/>
    <property type="molecule type" value="Genomic_DNA"/>
</dbReference>
<evidence type="ECO:0000256" key="1">
    <source>
        <dbReference type="SAM" id="MobiDB-lite"/>
    </source>
</evidence>